<dbReference type="Pfam" id="PF17289">
    <property type="entry name" value="Terminase_6C"/>
    <property type="match status" value="1"/>
</dbReference>
<evidence type="ECO:0000313" key="4">
    <source>
        <dbReference type="EMBL" id="MDV2477204.1"/>
    </source>
</evidence>
<dbReference type="InterPro" id="IPR035421">
    <property type="entry name" value="Terminase_6C"/>
</dbReference>
<proteinExistence type="predicted"/>
<accession>A0ABU3WT79</accession>
<evidence type="ECO:0000259" key="3">
    <source>
        <dbReference type="Pfam" id="PF17289"/>
    </source>
</evidence>
<reference evidence="4 5" key="1">
    <citation type="submission" date="2019-10" db="EMBL/GenBank/DDBJ databases">
        <title>Draft Genome Assembly of Rhodococcus zopfii DSM44189.</title>
        <authorList>
            <person name="Sutton J.M."/>
            <person name="Akob D.M."/>
            <person name="Bushman T.J."/>
        </authorList>
    </citation>
    <scope>NUCLEOTIDE SEQUENCE [LARGE SCALE GENOMIC DNA]</scope>
    <source>
        <strain evidence="4 5">DSM 44189</strain>
    </source>
</reference>
<protein>
    <recommendedName>
        <fullName evidence="3">Terminase large subunit gp17-like C-terminal domain-containing protein</fullName>
    </recommendedName>
</protein>
<gene>
    <name evidence="4" type="ORF">F8M49_21025</name>
</gene>
<dbReference type="Proteomes" id="UP001275440">
    <property type="component" value="Unassembled WGS sequence"/>
</dbReference>
<keyword evidence="1" id="KW-1188">Viral release from host cell</keyword>
<sequence length="272" mass="29905">MPTRGWGPPPTRTGRATSSNGTTSTAGTNADTASSTSTWRTTGSTYPPGYIENISAQYTGLWHDRFIRGMWTMADGVIYPMFDPKLHVVDTLPEMQQLLAIGIDDGFNHPAAGILLGLGVDNRLYAMAEFAPGPGTPADRARLLRRFENEHGDPDFHFVDPSAAQLKEQLNREGFRGVANASNNHKLGIGMIASLLSTQQLLIHNSCANLLNEIPGYVWDSKAAERGEDKPIKEHDDFCDALRYAVATSNFQWRHAVPLPDNHRFDTEELAA</sequence>
<keyword evidence="5" id="KW-1185">Reference proteome</keyword>
<evidence type="ECO:0000256" key="1">
    <source>
        <dbReference type="ARBA" id="ARBA00022612"/>
    </source>
</evidence>
<comment type="caution">
    <text evidence="4">The sequence shown here is derived from an EMBL/GenBank/DDBJ whole genome shotgun (WGS) entry which is preliminary data.</text>
</comment>
<evidence type="ECO:0000313" key="5">
    <source>
        <dbReference type="Proteomes" id="UP001275440"/>
    </source>
</evidence>
<name>A0ABU3WT79_9NOCA</name>
<feature type="region of interest" description="Disordered" evidence="2">
    <location>
        <begin position="1"/>
        <end position="42"/>
    </location>
</feature>
<dbReference type="Gene3D" id="3.30.420.280">
    <property type="match status" value="1"/>
</dbReference>
<feature type="domain" description="Terminase large subunit gp17-like C-terminal" evidence="3">
    <location>
        <begin position="163"/>
        <end position="246"/>
    </location>
</feature>
<evidence type="ECO:0000256" key="2">
    <source>
        <dbReference type="SAM" id="MobiDB-lite"/>
    </source>
</evidence>
<dbReference type="EMBL" id="WBMO01000002">
    <property type="protein sequence ID" value="MDV2477204.1"/>
    <property type="molecule type" value="Genomic_DNA"/>
</dbReference>
<organism evidence="4 5">
    <name type="scientific">Rhodococcus zopfii</name>
    <dbReference type="NCBI Taxonomy" id="43772"/>
    <lineage>
        <taxon>Bacteria</taxon>
        <taxon>Bacillati</taxon>
        <taxon>Actinomycetota</taxon>
        <taxon>Actinomycetes</taxon>
        <taxon>Mycobacteriales</taxon>
        <taxon>Nocardiaceae</taxon>
        <taxon>Rhodococcus</taxon>
    </lineage>
</organism>